<evidence type="ECO:0000256" key="2">
    <source>
        <dbReference type="SAM" id="Phobius"/>
    </source>
</evidence>
<protein>
    <submittedName>
        <fullName evidence="3">Uncharacterized protein</fullName>
    </submittedName>
</protein>
<evidence type="ECO:0000313" key="3">
    <source>
        <dbReference type="EMBL" id="KAL3083568.1"/>
    </source>
</evidence>
<proteinExistence type="predicted"/>
<reference evidence="3 4" key="1">
    <citation type="submission" date="2024-10" db="EMBL/GenBank/DDBJ databases">
        <authorList>
            <person name="Kim D."/>
        </authorList>
    </citation>
    <scope>NUCLEOTIDE SEQUENCE [LARGE SCALE GENOMIC DNA]</scope>
    <source>
        <strain evidence="3">BH-2024</strain>
    </source>
</reference>
<name>A0ABD2J6L8_9BILA</name>
<gene>
    <name evidence="3" type="ORF">niasHT_036340</name>
</gene>
<keyword evidence="2" id="KW-0472">Membrane</keyword>
<evidence type="ECO:0000313" key="4">
    <source>
        <dbReference type="Proteomes" id="UP001620626"/>
    </source>
</evidence>
<feature type="compositionally biased region" description="Low complexity" evidence="1">
    <location>
        <begin position="28"/>
        <end position="53"/>
    </location>
</feature>
<dbReference type="Proteomes" id="UP001620626">
    <property type="component" value="Unassembled WGS sequence"/>
</dbReference>
<organism evidence="3 4">
    <name type="scientific">Heterodera trifolii</name>
    <dbReference type="NCBI Taxonomy" id="157864"/>
    <lineage>
        <taxon>Eukaryota</taxon>
        <taxon>Metazoa</taxon>
        <taxon>Ecdysozoa</taxon>
        <taxon>Nematoda</taxon>
        <taxon>Chromadorea</taxon>
        <taxon>Rhabditida</taxon>
        <taxon>Tylenchina</taxon>
        <taxon>Tylenchomorpha</taxon>
        <taxon>Tylenchoidea</taxon>
        <taxon>Heteroderidae</taxon>
        <taxon>Heteroderinae</taxon>
        <taxon>Heterodera</taxon>
    </lineage>
</organism>
<comment type="caution">
    <text evidence="3">The sequence shown here is derived from an EMBL/GenBank/DDBJ whole genome shotgun (WGS) entry which is preliminary data.</text>
</comment>
<keyword evidence="2" id="KW-1133">Transmembrane helix</keyword>
<dbReference type="AlphaFoldDB" id="A0ABD2J6L8"/>
<keyword evidence="4" id="KW-1185">Reference proteome</keyword>
<accession>A0ABD2J6L8</accession>
<feature type="transmembrane region" description="Helical" evidence="2">
    <location>
        <begin position="89"/>
        <end position="109"/>
    </location>
</feature>
<evidence type="ECO:0000256" key="1">
    <source>
        <dbReference type="SAM" id="MobiDB-lite"/>
    </source>
</evidence>
<keyword evidence="2" id="KW-0812">Transmembrane</keyword>
<feature type="region of interest" description="Disordered" evidence="1">
    <location>
        <begin position="1"/>
        <end position="67"/>
    </location>
</feature>
<dbReference type="EMBL" id="JBICBT010001098">
    <property type="protein sequence ID" value="KAL3083568.1"/>
    <property type="molecule type" value="Genomic_DNA"/>
</dbReference>
<sequence length="111" mass="11868">MPLPALISVDQLNPTQTKQQKHQPSPPSSTVTVTTLSATDDPSSSSSTTGSLSMRSVPSSATAHKHPPPLIRFVHSLYTKWACFIVKNAWAVILICTLVTTLCTVKVALTP</sequence>